<dbReference type="Gene3D" id="3.40.710.10">
    <property type="entry name" value="DD-peptidase/beta-lactamase superfamily"/>
    <property type="match status" value="1"/>
</dbReference>
<organism evidence="2 3">
    <name type="scientific">Neobacillus vireti LMG 21834</name>
    <dbReference type="NCBI Taxonomy" id="1131730"/>
    <lineage>
        <taxon>Bacteria</taxon>
        <taxon>Bacillati</taxon>
        <taxon>Bacillota</taxon>
        <taxon>Bacilli</taxon>
        <taxon>Bacillales</taxon>
        <taxon>Bacillaceae</taxon>
        <taxon>Neobacillus</taxon>
    </lineage>
</organism>
<evidence type="ECO:0000313" key="3">
    <source>
        <dbReference type="Proteomes" id="UP000018877"/>
    </source>
</evidence>
<evidence type="ECO:0000313" key="2">
    <source>
        <dbReference type="EMBL" id="ETI69555.1"/>
    </source>
</evidence>
<name>A0AB94IR54_9BACI</name>
<sequence>MITSSAANEMKTSLTAAVSDPNGTARLLYNPKFKLAAKTGTAELK</sequence>
<evidence type="ECO:0000259" key="1">
    <source>
        <dbReference type="Pfam" id="PF00905"/>
    </source>
</evidence>
<proteinExistence type="predicted"/>
<accession>A0AB94IR54</accession>
<dbReference type="Proteomes" id="UP000018877">
    <property type="component" value="Unassembled WGS sequence"/>
</dbReference>
<dbReference type="InterPro" id="IPR001460">
    <property type="entry name" value="PCN-bd_Tpept"/>
</dbReference>
<dbReference type="EMBL" id="ALAN01000047">
    <property type="protein sequence ID" value="ETI69555.1"/>
    <property type="molecule type" value="Genomic_DNA"/>
</dbReference>
<dbReference type="GO" id="GO:0008658">
    <property type="term" value="F:penicillin binding"/>
    <property type="evidence" value="ECO:0007669"/>
    <property type="project" value="InterPro"/>
</dbReference>
<dbReference type="SUPFAM" id="SSF56601">
    <property type="entry name" value="beta-lactamase/transpeptidase-like"/>
    <property type="match status" value="1"/>
</dbReference>
<protein>
    <submittedName>
        <fullName evidence="2">Penicillin-binding protein 4</fullName>
    </submittedName>
</protein>
<dbReference type="Pfam" id="PF00905">
    <property type="entry name" value="Transpeptidase"/>
    <property type="match status" value="1"/>
</dbReference>
<dbReference type="InterPro" id="IPR012338">
    <property type="entry name" value="Beta-lactam/transpept-like"/>
</dbReference>
<keyword evidence="3" id="KW-1185">Reference proteome</keyword>
<feature type="domain" description="Penicillin-binding protein transpeptidase" evidence="1">
    <location>
        <begin position="2"/>
        <end position="44"/>
    </location>
</feature>
<comment type="caution">
    <text evidence="2">The sequence shown here is derived from an EMBL/GenBank/DDBJ whole genome shotgun (WGS) entry which is preliminary data.</text>
</comment>
<dbReference type="AlphaFoldDB" id="A0AB94IR54"/>
<gene>
    <name evidence="2" type="ORF">BAVI_06544</name>
</gene>
<reference evidence="2 3" key="1">
    <citation type="journal article" date="2014" name="Environ. Microbiol.">
        <title>The nitrate-ammonifying and nosZ-carrying bacterium Bacillus vireti is a potent source and sink for nitric and nitrous oxide under high nitrate conditions.</title>
        <authorList>
            <person name="Mania D."/>
            <person name="Heylen K."/>
            <person name="van Spanning R.J."/>
            <person name="Frostegard A."/>
        </authorList>
    </citation>
    <scope>NUCLEOTIDE SEQUENCE [LARGE SCALE GENOMIC DNA]</scope>
    <source>
        <strain evidence="2 3">LMG 21834</strain>
    </source>
</reference>